<name>A0A423V9U4_CYTCH</name>
<dbReference type="PANTHER" id="PTHR43712:SF4">
    <property type="entry name" value="O-METHYLTRANSFERASE DOMAIN-CONTAINING PROTEIN"/>
    <property type="match status" value="1"/>
</dbReference>
<proteinExistence type="predicted"/>
<reference evidence="7 8" key="1">
    <citation type="submission" date="2015-09" db="EMBL/GenBank/DDBJ databases">
        <title>Host preference determinants of Valsa canker pathogens revealed by comparative genomics.</title>
        <authorList>
            <person name="Yin Z."/>
            <person name="Huang L."/>
        </authorList>
    </citation>
    <scope>NUCLEOTIDE SEQUENCE [LARGE SCALE GENOMIC DNA]</scope>
    <source>
        <strain evidence="7 8">YSFL</strain>
    </source>
</reference>
<evidence type="ECO:0000313" key="8">
    <source>
        <dbReference type="Proteomes" id="UP000284375"/>
    </source>
</evidence>
<dbReference type="InterPro" id="IPR016461">
    <property type="entry name" value="COMT-like"/>
</dbReference>
<evidence type="ECO:0000256" key="3">
    <source>
        <dbReference type="ARBA" id="ARBA00022691"/>
    </source>
</evidence>
<dbReference type="PIRSF" id="PIRSF005739">
    <property type="entry name" value="O-mtase"/>
    <property type="match status" value="1"/>
</dbReference>
<feature type="domain" description="O-methyltransferase C-terminal" evidence="5">
    <location>
        <begin position="167"/>
        <end position="307"/>
    </location>
</feature>
<dbReference type="GO" id="GO:0032259">
    <property type="term" value="P:methylation"/>
    <property type="evidence" value="ECO:0007669"/>
    <property type="project" value="UniProtKB-KW"/>
</dbReference>
<dbReference type="Pfam" id="PF00891">
    <property type="entry name" value="Methyltransf_2"/>
    <property type="match status" value="1"/>
</dbReference>
<protein>
    <submittedName>
        <fullName evidence="7">Uncharacterized protein</fullName>
    </submittedName>
</protein>
<dbReference type="InterPro" id="IPR012967">
    <property type="entry name" value="COMT_dimerisation"/>
</dbReference>
<dbReference type="SUPFAM" id="SSF46785">
    <property type="entry name" value="Winged helix' DNA-binding domain"/>
    <property type="match status" value="1"/>
</dbReference>
<dbReference type="AlphaFoldDB" id="A0A423V9U4"/>
<dbReference type="Pfam" id="PF08100">
    <property type="entry name" value="Dimerisation"/>
    <property type="match status" value="1"/>
</dbReference>
<feature type="domain" description="O-methyltransferase dimerisation" evidence="6">
    <location>
        <begin position="3"/>
        <end position="66"/>
    </location>
</feature>
<organism evidence="7 8">
    <name type="scientific">Cytospora chrysosperma</name>
    <name type="common">Cytospora canker fungus</name>
    <name type="synonym">Sphaeria chrysosperma</name>
    <dbReference type="NCBI Taxonomy" id="252740"/>
    <lineage>
        <taxon>Eukaryota</taxon>
        <taxon>Fungi</taxon>
        <taxon>Dikarya</taxon>
        <taxon>Ascomycota</taxon>
        <taxon>Pezizomycotina</taxon>
        <taxon>Sordariomycetes</taxon>
        <taxon>Sordariomycetidae</taxon>
        <taxon>Diaporthales</taxon>
        <taxon>Cytosporaceae</taxon>
        <taxon>Cytospora</taxon>
    </lineage>
</organism>
<keyword evidence="3" id="KW-0949">S-adenosyl-L-methionine</keyword>
<feature type="active site" description="Proton acceptor" evidence="4">
    <location>
        <position position="238"/>
    </location>
</feature>
<keyword evidence="8" id="KW-1185">Reference proteome</keyword>
<keyword evidence="2" id="KW-0808">Transferase</keyword>
<dbReference type="InterPro" id="IPR036388">
    <property type="entry name" value="WH-like_DNA-bd_sf"/>
</dbReference>
<evidence type="ECO:0000259" key="6">
    <source>
        <dbReference type="Pfam" id="PF08100"/>
    </source>
</evidence>
<gene>
    <name evidence="7" type="ORF">VSDG_09608</name>
</gene>
<dbReference type="PROSITE" id="PS51683">
    <property type="entry name" value="SAM_OMT_II"/>
    <property type="match status" value="1"/>
</dbReference>
<dbReference type="InterPro" id="IPR001077">
    <property type="entry name" value="COMT_C"/>
</dbReference>
<dbReference type="EMBL" id="LJZO01000079">
    <property type="protein sequence ID" value="ROV87607.1"/>
    <property type="molecule type" value="Genomic_DNA"/>
</dbReference>
<accession>A0A423V9U4</accession>
<dbReference type="Proteomes" id="UP000284375">
    <property type="component" value="Unassembled WGS sequence"/>
</dbReference>
<dbReference type="SUPFAM" id="SSF53335">
    <property type="entry name" value="S-adenosyl-L-methionine-dependent methyltransferases"/>
    <property type="match status" value="1"/>
</dbReference>
<dbReference type="InterPro" id="IPR029063">
    <property type="entry name" value="SAM-dependent_MTases_sf"/>
</dbReference>
<dbReference type="PANTHER" id="PTHR43712">
    <property type="entry name" value="PUTATIVE (AFU_ORTHOLOGUE AFUA_4G14580)-RELATED"/>
    <property type="match status" value="1"/>
</dbReference>
<dbReference type="GO" id="GO:0046983">
    <property type="term" value="F:protein dimerization activity"/>
    <property type="evidence" value="ECO:0007669"/>
    <property type="project" value="InterPro"/>
</dbReference>
<comment type="caution">
    <text evidence="7">The sequence shown here is derived from an EMBL/GenBank/DDBJ whole genome shotgun (WGS) entry which is preliminary data.</text>
</comment>
<dbReference type="InterPro" id="IPR036390">
    <property type="entry name" value="WH_DNA-bd_sf"/>
</dbReference>
<evidence type="ECO:0000259" key="5">
    <source>
        <dbReference type="Pfam" id="PF00891"/>
    </source>
</evidence>
<keyword evidence="1" id="KW-0489">Methyltransferase</keyword>
<sequence>MVQSGIELGLFRYLTESEEPLTVGQIAEKTGAEFQLIVRCLRYLAAIGSVEEVGKGQYSANHITRNLSEDVAEAGLSTYFYLSAPPFQAIPKFLKENDLKCPHDRTHTPFQLAFDTKRSMFEWFSEHPENLEHFNSYMALSRKQSRLSWLSVYPVDAEAAGWPTEQPLFVDVGGALGYQCAKFKEKFPGLRGRVILQDLPHSIARALCTPGVENMAHNFFDPQPVIGAKFYYLAAVLHDQPPQQVRRLLENTKAAMAPGSRLLIDEMMIPEVSVSAEAASRDLTVLSCLASKERTEAEWRELLDDVGLDLVHTYTYNPVTYETLMDVRSRDSV</sequence>
<evidence type="ECO:0000256" key="2">
    <source>
        <dbReference type="ARBA" id="ARBA00022679"/>
    </source>
</evidence>
<dbReference type="Gene3D" id="1.10.10.10">
    <property type="entry name" value="Winged helix-like DNA-binding domain superfamily/Winged helix DNA-binding domain"/>
    <property type="match status" value="1"/>
</dbReference>
<dbReference type="OrthoDB" id="2410195at2759"/>
<evidence type="ECO:0000256" key="1">
    <source>
        <dbReference type="ARBA" id="ARBA00022603"/>
    </source>
</evidence>
<evidence type="ECO:0000256" key="4">
    <source>
        <dbReference type="PIRSR" id="PIRSR005739-1"/>
    </source>
</evidence>
<dbReference type="Gene3D" id="3.40.50.150">
    <property type="entry name" value="Vaccinia Virus protein VP39"/>
    <property type="match status" value="1"/>
</dbReference>
<dbReference type="GO" id="GO:0008171">
    <property type="term" value="F:O-methyltransferase activity"/>
    <property type="evidence" value="ECO:0007669"/>
    <property type="project" value="InterPro"/>
</dbReference>
<evidence type="ECO:0000313" key="7">
    <source>
        <dbReference type="EMBL" id="ROV87607.1"/>
    </source>
</evidence>